<sequence length="243" mass="26906">MATSSTRHGRPLSLSEGQTARRRSSSCAFPYSARLKQPMITITLRFLLAIDLWLSKKLGVCACEESSWGGIRPLVRLVEVSGHEVPWFLGTVYSLLRGDTVVEQELMLNLAFALLLDLLLVRVVRRLVQRRNPPQPRTDMFSGLFAGERYSFPSGHASRAALCARFVLVRLADPTGAMRVLALGWAAAVSLSGLLLARHYVTDVGFGLAVGYCQYGVVERLNTDKRYDGHGGRRVTHAHNAQR</sequence>
<dbReference type="GO" id="GO:0006629">
    <property type="term" value="P:lipid metabolic process"/>
    <property type="evidence" value="ECO:0007669"/>
    <property type="project" value="UniProtKB-KW"/>
</dbReference>
<accession>A0A9Q0DUD7</accession>
<dbReference type="SUPFAM" id="SSF48317">
    <property type="entry name" value="Acid phosphatase/Vanadium-dependent haloperoxidase"/>
    <property type="match status" value="1"/>
</dbReference>
<evidence type="ECO:0000256" key="19">
    <source>
        <dbReference type="ARBA" id="ARBA00048331"/>
    </source>
</evidence>
<evidence type="ECO:0000256" key="20">
    <source>
        <dbReference type="ARBA" id="ARBA00048426"/>
    </source>
</evidence>
<evidence type="ECO:0000256" key="24">
    <source>
        <dbReference type="SAM" id="Phobius"/>
    </source>
</evidence>
<evidence type="ECO:0000256" key="7">
    <source>
        <dbReference type="ARBA" id="ARBA00022824"/>
    </source>
</evidence>
<evidence type="ECO:0000256" key="4">
    <source>
        <dbReference type="ARBA" id="ARBA00008816"/>
    </source>
</evidence>
<comment type="catalytic activity">
    <reaction evidence="1">
        <text>1,2-dihexadecanoyl-sn-glycero-3-phosphate + H2O = 1,2-dihexadecanoyl-sn-glycerol + phosphate</text>
        <dbReference type="Rhea" id="RHEA:43236"/>
        <dbReference type="ChEBI" id="CHEBI:15377"/>
        <dbReference type="ChEBI" id="CHEBI:43474"/>
        <dbReference type="ChEBI" id="CHEBI:72859"/>
        <dbReference type="ChEBI" id="CHEBI:82929"/>
    </reaction>
    <physiologicalReaction direction="left-to-right" evidence="1">
        <dbReference type="Rhea" id="RHEA:43237"/>
    </physiologicalReaction>
</comment>
<dbReference type="AlphaFoldDB" id="A0A9Q0DUD7"/>
<evidence type="ECO:0000313" key="27">
    <source>
        <dbReference type="Proteomes" id="UP001148018"/>
    </source>
</evidence>
<evidence type="ECO:0000256" key="12">
    <source>
        <dbReference type="ARBA" id="ARBA00036036"/>
    </source>
</evidence>
<dbReference type="EMBL" id="JANIIK010000111">
    <property type="protein sequence ID" value="KAJ3594562.1"/>
    <property type="molecule type" value="Genomic_DNA"/>
</dbReference>
<gene>
    <name evidence="26" type="ORF">NHX12_003869</name>
</gene>
<keyword evidence="10 24" id="KW-0472">Membrane</keyword>
<keyword evidence="8 24" id="KW-1133">Transmembrane helix</keyword>
<comment type="catalytic activity">
    <reaction evidence="20">
        <text>(2E,6E)-farnesyl diphosphate + H2O = (2E,6E)-farnesyl phosphate + phosphate + H(+)</text>
        <dbReference type="Rhea" id="RHEA:48128"/>
        <dbReference type="ChEBI" id="CHEBI:15377"/>
        <dbReference type="ChEBI" id="CHEBI:15378"/>
        <dbReference type="ChEBI" id="CHEBI:43474"/>
        <dbReference type="ChEBI" id="CHEBI:88226"/>
        <dbReference type="ChEBI" id="CHEBI:175763"/>
    </reaction>
    <physiologicalReaction direction="left-to-right" evidence="20">
        <dbReference type="Rhea" id="RHEA:48129"/>
    </physiologicalReaction>
</comment>
<keyword evidence="27" id="KW-1185">Reference proteome</keyword>
<dbReference type="EC" id="3.6.1.68" evidence="15"/>
<evidence type="ECO:0000256" key="16">
    <source>
        <dbReference type="ARBA" id="ARBA00040581"/>
    </source>
</evidence>
<evidence type="ECO:0000256" key="2">
    <source>
        <dbReference type="ARBA" id="ARBA00004477"/>
    </source>
</evidence>
<evidence type="ECO:0000256" key="9">
    <source>
        <dbReference type="ARBA" id="ARBA00023098"/>
    </source>
</evidence>
<dbReference type="OrthoDB" id="10266771at2759"/>
<feature type="region of interest" description="Disordered" evidence="23">
    <location>
        <begin position="1"/>
        <end position="21"/>
    </location>
</feature>
<evidence type="ECO:0000256" key="1">
    <source>
        <dbReference type="ARBA" id="ARBA00001611"/>
    </source>
</evidence>
<comment type="catalytic activity">
    <reaction evidence="13">
        <text>(2E)-geranyl phosphate + H2O = (2E)-geraniol + phosphate</text>
        <dbReference type="Rhea" id="RHEA:68020"/>
        <dbReference type="ChEBI" id="CHEBI:15377"/>
        <dbReference type="ChEBI" id="CHEBI:17447"/>
        <dbReference type="ChEBI" id="CHEBI:43474"/>
        <dbReference type="ChEBI" id="CHEBI:88107"/>
    </reaction>
    <physiologicalReaction direction="left-to-right" evidence="13">
        <dbReference type="Rhea" id="RHEA:68021"/>
    </physiologicalReaction>
</comment>
<keyword evidence="5 24" id="KW-0812">Transmembrane</keyword>
<dbReference type="PANTHER" id="PTHR14969">
    <property type="entry name" value="SPHINGOSINE-1-PHOSPHATE PHOSPHOHYDROLASE"/>
    <property type="match status" value="1"/>
</dbReference>
<evidence type="ECO:0000256" key="11">
    <source>
        <dbReference type="ARBA" id="ARBA00023242"/>
    </source>
</evidence>
<evidence type="ECO:0000256" key="13">
    <source>
        <dbReference type="ARBA" id="ARBA00036169"/>
    </source>
</evidence>
<keyword evidence="7" id="KW-0256">Endoplasmic reticulum</keyword>
<evidence type="ECO:0000256" key="10">
    <source>
        <dbReference type="ARBA" id="ARBA00023136"/>
    </source>
</evidence>
<dbReference type="GO" id="GO:0042392">
    <property type="term" value="F:sphingosine-1-phosphate phosphatase activity"/>
    <property type="evidence" value="ECO:0007669"/>
    <property type="project" value="TreeGrafter"/>
</dbReference>
<dbReference type="GO" id="GO:0005789">
    <property type="term" value="C:endoplasmic reticulum membrane"/>
    <property type="evidence" value="ECO:0007669"/>
    <property type="project" value="UniProtKB-SubCell"/>
</dbReference>
<feature type="transmembrane region" description="Helical" evidence="24">
    <location>
        <begin position="180"/>
        <end position="201"/>
    </location>
</feature>
<proteinExistence type="inferred from homology"/>
<evidence type="ECO:0000256" key="5">
    <source>
        <dbReference type="ARBA" id="ARBA00022692"/>
    </source>
</evidence>
<comment type="catalytic activity">
    <reaction evidence="18">
        <text>presqualene phosphate + H2O = presqualene alcohol + phosphate</text>
        <dbReference type="Rhea" id="RHEA:68024"/>
        <dbReference type="ChEBI" id="CHEBI:15377"/>
        <dbReference type="ChEBI" id="CHEBI:43474"/>
        <dbReference type="ChEBI" id="CHEBI:176803"/>
        <dbReference type="ChEBI" id="CHEBI:176962"/>
    </reaction>
    <physiologicalReaction direction="left-to-right" evidence="18">
        <dbReference type="Rhea" id="RHEA:68025"/>
    </physiologicalReaction>
</comment>
<dbReference type="Pfam" id="PF01569">
    <property type="entry name" value="PAP2"/>
    <property type="match status" value="1"/>
</dbReference>
<dbReference type="InterPro" id="IPR036938">
    <property type="entry name" value="PAP2/HPO_sf"/>
</dbReference>
<keyword evidence="6" id="KW-0378">Hydrolase</keyword>
<evidence type="ECO:0000256" key="8">
    <source>
        <dbReference type="ARBA" id="ARBA00022989"/>
    </source>
</evidence>
<evidence type="ECO:0000256" key="6">
    <source>
        <dbReference type="ARBA" id="ARBA00022801"/>
    </source>
</evidence>
<organism evidence="26 27">
    <name type="scientific">Muraenolepis orangiensis</name>
    <name type="common">Patagonian moray cod</name>
    <dbReference type="NCBI Taxonomy" id="630683"/>
    <lineage>
        <taxon>Eukaryota</taxon>
        <taxon>Metazoa</taxon>
        <taxon>Chordata</taxon>
        <taxon>Craniata</taxon>
        <taxon>Vertebrata</taxon>
        <taxon>Euteleostomi</taxon>
        <taxon>Actinopterygii</taxon>
        <taxon>Neopterygii</taxon>
        <taxon>Teleostei</taxon>
        <taxon>Neoteleostei</taxon>
        <taxon>Acanthomorphata</taxon>
        <taxon>Zeiogadaria</taxon>
        <taxon>Gadariae</taxon>
        <taxon>Gadiformes</taxon>
        <taxon>Muraenolepidoidei</taxon>
        <taxon>Muraenolepididae</taxon>
        <taxon>Muraenolepis</taxon>
    </lineage>
</organism>
<evidence type="ECO:0000256" key="14">
    <source>
        <dbReference type="ARBA" id="ARBA00036255"/>
    </source>
</evidence>
<feature type="domain" description="Phosphatidic acid phosphatase type 2/haloperoxidase" evidence="25">
    <location>
        <begin position="105"/>
        <end position="219"/>
    </location>
</feature>
<comment type="similarity">
    <text evidence="4">Belongs to the PA-phosphatase related phosphoesterase family.</text>
</comment>
<evidence type="ECO:0000256" key="23">
    <source>
        <dbReference type="SAM" id="MobiDB-lite"/>
    </source>
</evidence>
<reference evidence="26" key="1">
    <citation type="submission" date="2022-07" db="EMBL/GenBank/DDBJ databases">
        <title>Chromosome-level genome of Muraenolepis orangiensis.</title>
        <authorList>
            <person name="Kim J."/>
        </authorList>
    </citation>
    <scope>NUCLEOTIDE SEQUENCE</scope>
    <source>
        <strain evidence="26">KU_S4_2022</strain>
        <tissue evidence="26">Muscle</tissue>
    </source>
</reference>
<dbReference type="Gene3D" id="1.20.144.10">
    <property type="entry name" value="Phosphatidic acid phosphatase type 2/haloperoxidase"/>
    <property type="match status" value="1"/>
</dbReference>
<keyword evidence="11" id="KW-0539">Nucleus</keyword>
<evidence type="ECO:0000259" key="25">
    <source>
        <dbReference type="SMART" id="SM00014"/>
    </source>
</evidence>
<comment type="subcellular location">
    <subcellularLocation>
        <location evidence="2">Endoplasmic reticulum membrane</location>
        <topology evidence="2">Multi-pass membrane protein</topology>
    </subcellularLocation>
    <subcellularLocation>
        <location evidence="3">Nucleus inner membrane</location>
    </subcellularLocation>
</comment>
<comment type="caution">
    <text evidence="26">The sequence shown here is derived from an EMBL/GenBank/DDBJ whole genome shotgun (WGS) entry which is preliminary data.</text>
</comment>
<dbReference type="Proteomes" id="UP001148018">
    <property type="component" value="Unassembled WGS sequence"/>
</dbReference>
<dbReference type="InterPro" id="IPR000326">
    <property type="entry name" value="PAP2/HPO"/>
</dbReference>
<comment type="catalytic activity">
    <reaction evidence="14">
        <text>(2E,6E,10E)-geranylgeranyl phosphate + H2O = (2E,6E,10E)-geranylgeraniol + phosphate</text>
        <dbReference type="Rhea" id="RHEA:68016"/>
        <dbReference type="ChEBI" id="CHEBI:15377"/>
        <dbReference type="ChEBI" id="CHEBI:43474"/>
        <dbReference type="ChEBI" id="CHEBI:46762"/>
        <dbReference type="ChEBI" id="CHEBI:144936"/>
    </reaction>
    <physiologicalReaction direction="left-to-right" evidence="14">
        <dbReference type="Rhea" id="RHEA:68017"/>
    </physiologicalReaction>
</comment>
<evidence type="ECO:0000256" key="18">
    <source>
        <dbReference type="ARBA" id="ARBA00047907"/>
    </source>
</evidence>
<evidence type="ECO:0000256" key="22">
    <source>
        <dbReference type="ARBA" id="ARBA00049227"/>
    </source>
</evidence>
<comment type="catalytic activity">
    <reaction evidence="22">
        <text>(2E)-geranyl diphosphate + H2O = (2E)-geranyl phosphate + phosphate + H(+)</text>
        <dbReference type="Rhea" id="RHEA:47944"/>
        <dbReference type="ChEBI" id="CHEBI:15377"/>
        <dbReference type="ChEBI" id="CHEBI:15378"/>
        <dbReference type="ChEBI" id="CHEBI:43474"/>
        <dbReference type="ChEBI" id="CHEBI:58057"/>
        <dbReference type="ChEBI" id="CHEBI:88107"/>
        <dbReference type="EC" id="3.6.1.68"/>
    </reaction>
    <physiologicalReaction direction="left-to-right" evidence="22">
        <dbReference type="Rhea" id="RHEA:47945"/>
    </physiologicalReaction>
</comment>
<dbReference type="PANTHER" id="PTHR14969:SF18">
    <property type="entry name" value="POLYISOPRENOID DIPHOSPHATE_PHOSPHATE PHOSPHOHYDROLASE PLPP6"/>
    <property type="match status" value="1"/>
</dbReference>
<keyword evidence="9" id="KW-0443">Lipid metabolism</keyword>
<evidence type="ECO:0000256" key="21">
    <source>
        <dbReference type="ARBA" id="ARBA00048595"/>
    </source>
</evidence>
<evidence type="ECO:0000256" key="15">
    <source>
        <dbReference type="ARBA" id="ARBA00038898"/>
    </source>
</evidence>
<evidence type="ECO:0000256" key="17">
    <source>
        <dbReference type="ARBA" id="ARBA00042093"/>
    </source>
</evidence>
<evidence type="ECO:0000256" key="3">
    <source>
        <dbReference type="ARBA" id="ARBA00004540"/>
    </source>
</evidence>
<comment type="catalytic activity">
    <reaction evidence="21">
        <text>(2E,6E,10E)-geranylgeranyl diphosphate + H2O = (2E,6E,10E)-geranylgeranyl phosphate + phosphate + H(+)</text>
        <dbReference type="Rhea" id="RHEA:68008"/>
        <dbReference type="ChEBI" id="CHEBI:15377"/>
        <dbReference type="ChEBI" id="CHEBI:15378"/>
        <dbReference type="ChEBI" id="CHEBI:43474"/>
        <dbReference type="ChEBI" id="CHEBI:58756"/>
        <dbReference type="ChEBI" id="CHEBI:144936"/>
    </reaction>
    <physiologicalReaction direction="left-to-right" evidence="21">
        <dbReference type="Rhea" id="RHEA:68009"/>
    </physiologicalReaction>
</comment>
<protein>
    <recommendedName>
        <fullName evidence="16">Polyisoprenoid diphosphate/phosphate phosphohydrolase PLPP6</fullName>
        <ecNumber evidence="15">3.6.1.68</ecNumber>
    </recommendedName>
    <alternativeName>
        <fullName evidence="17">Phospholipid phosphatase 6</fullName>
    </alternativeName>
</protein>
<evidence type="ECO:0000313" key="26">
    <source>
        <dbReference type="EMBL" id="KAJ3594562.1"/>
    </source>
</evidence>
<dbReference type="SMART" id="SM00014">
    <property type="entry name" value="acidPPc"/>
    <property type="match status" value="1"/>
</dbReference>
<dbReference type="GO" id="GO:0005637">
    <property type="term" value="C:nuclear inner membrane"/>
    <property type="evidence" value="ECO:0007669"/>
    <property type="project" value="UniProtKB-SubCell"/>
</dbReference>
<comment type="catalytic activity">
    <reaction evidence="19">
        <text>presqualene diphosphate + H2O = presqualene phosphate + phosphate + H(+)</text>
        <dbReference type="Rhea" id="RHEA:67968"/>
        <dbReference type="ChEBI" id="CHEBI:15377"/>
        <dbReference type="ChEBI" id="CHEBI:15378"/>
        <dbReference type="ChEBI" id="CHEBI:43474"/>
        <dbReference type="ChEBI" id="CHEBI:57310"/>
        <dbReference type="ChEBI" id="CHEBI:176803"/>
    </reaction>
    <physiologicalReaction direction="left-to-right" evidence="19">
        <dbReference type="Rhea" id="RHEA:67969"/>
    </physiologicalReaction>
</comment>
<name>A0A9Q0DUD7_9TELE</name>
<comment type="catalytic activity">
    <reaction evidence="12">
        <text>(2E,6E)-farnesyl phosphate + H2O = (2E,6E)-farnesol + phosphate</text>
        <dbReference type="Rhea" id="RHEA:48132"/>
        <dbReference type="ChEBI" id="CHEBI:15377"/>
        <dbReference type="ChEBI" id="CHEBI:16619"/>
        <dbReference type="ChEBI" id="CHEBI:43474"/>
        <dbReference type="ChEBI" id="CHEBI:88226"/>
    </reaction>
    <physiologicalReaction direction="left-to-right" evidence="12">
        <dbReference type="Rhea" id="RHEA:48133"/>
    </physiologicalReaction>
</comment>